<keyword evidence="1" id="KW-0812">Transmembrane</keyword>
<dbReference type="Proteomes" id="UP000485367">
    <property type="component" value="Unassembled WGS sequence"/>
</dbReference>
<evidence type="ECO:0000256" key="1">
    <source>
        <dbReference type="SAM" id="Phobius"/>
    </source>
</evidence>
<comment type="caution">
    <text evidence="3">The sequence shown here is derived from an EMBL/GenBank/DDBJ whole genome shotgun (WGS) entry which is preliminary data.</text>
</comment>
<sequence length="111" mass="12056">MLSIVLLLTLFCVTAFPMLSTAQETEPPYDLPLVDSTATVTPTATSTTRSYATSTPTVSYYTTTTATVNEITAEDEAETGAEVYILAALSLVAGMGIFFIKKYYDIKRYSI</sequence>
<keyword evidence="1" id="KW-0472">Membrane</keyword>
<keyword evidence="2" id="KW-0732">Signal</keyword>
<evidence type="ECO:0000313" key="3">
    <source>
        <dbReference type="EMBL" id="OQA52981.1"/>
    </source>
</evidence>
<reference evidence="3" key="1">
    <citation type="submission" date="2017-02" db="EMBL/GenBank/DDBJ databases">
        <title>Delving into the versatile metabolic prowess of the omnipresent phylum Bacteroidetes.</title>
        <authorList>
            <person name="Nobu M.K."/>
            <person name="Mei R."/>
            <person name="Narihiro T."/>
            <person name="Kuroda K."/>
            <person name="Liu W.-T."/>
        </authorList>
    </citation>
    <scope>NUCLEOTIDE SEQUENCE</scope>
    <source>
        <strain evidence="3">ADurb.Bin280</strain>
    </source>
</reference>
<evidence type="ECO:0000256" key="2">
    <source>
        <dbReference type="SAM" id="SignalP"/>
    </source>
</evidence>
<keyword evidence="1" id="KW-1133">Transmembrane helix</keyword>
<proteinExistence type="predicted"/>
<feature type="signal peptide" evidence="2">
    <location>
        <begin position="1"/>
        <end position="22"/>
    </location>
</feature>
<feature type="transmembrane region" description="Helical" evidence="1">
    <location>
        <begin position="83"/>
        <end position="100"/>
    </location>
</feature>
<protein>
    <recommendedName>
        <fullName evidence="4">Gram-positive cocci surface proteins LPxTG domain-containing protein</fullName>
    </recommendedName>
</protein>
<organism evidence="3">
    <name type="scientific">candidate division WS2 bacterium ADurb.Bin280</name>
    <dbReference type="NCBI Taxonomy" id="1852829"/>
    <lineage>
        <taxon>Bacteria</taxon>
        <taxon>candidate division WS2</taxon>
    </lineage>
</organism>
<dbReference type="AlphaFoldDB" id="A0A1V5SFK8"/>
<gene>
    <name evidence="3" type="ORF">BWY43_00269</name>
</gene>
<accession>A0A1V5SFK8</accession>
<evidence type="ECO:0008006" key="4">
    <source>
        <dbReference type="Google" id="ProtNLM"/>
    </source>
</evidence>
<feature type="chain" id="PRO_5012912264" description="Gram-positive cocci surface proteins LPxTG domain-containing protein" evidence="2">
    <location>
        <begin position="23"/>
        <end position="111"/>
    </location>
</feature>
<dbReference type="EMBL" id="MWBO01000016">
    <property type="protein sequence ID" value="OQA52981.1"/>
    <property type="molecule type" value="Genomic_DNA"/>
</dbReference>
<name>A0A1V5SFK8_9BACT</name>